<dbReference type="InterPro" id="IPR003018">
    <property type="entry name" value="GAF"/>
</dbReference>
<dbReference type="SMART" id="SM00086">
    <property type="entry name" value="PAC"/>
    <property type="match status" value="3"/>
</dbReference>
<keyword evidence="3" id="KW-0175">Coiled coil</keyword>
<dbReference type="Pfam" id="PF01590">
    <property type="entry name" value="GAF"/>
    <property type="match status" value="1"/>
</dbReference>
<dbReference type="SMART" id="SM00091">
    <property type="entry name" value="PAS"/>
    <property type="match status" value="4"/>
</dbReference>
<feature type="domain" description="PAC" evidence="5">
    <location>
        <begin position="213"/>
        <end position="265"/>
    </location>
</feature>
<dbReference type="EMBL" id="RDFA01000002">
    <property type="protein sequence ID" value="RXK50175.1"/>
    <property type="molecule type" value="Genomic_DNA"/>
</dbReference>
<dbReference type="SUPFAM" id="SSF55785">
    <property type="entry name" value="PYP-like sensor domain (PAS domain)"/>
    <property type="match status" value="5"/>
</dbReference>
<evidence type="ECO:0000256" key="2">
    <source>
        <dbReference type="ARBA" id="ARBA00023163"/>
    </source>
</evidence>
<dbReference type="SMART" id="SM00065">
    <property type="entry name" value="GAF"/>
    <property type="match status" value="2"/>
</dbReference>
<dbReference type="SUPFAM" id="SSF55781">
    <property type="entry name" value="GAF domain-like"/>
    <property type="match status" value="2"/>
</dbReference>
<dbReference type="Pfam" id="PF08448">
    <property type="entry name" value="PAS_4"/>
    <property type="match status" value="4"/>
</dbReference>
<dbReference type="InterPro" id="IPR000014">
    <property type="entry name" value="PAS"/>
</dbReference>
<dbReference type="Gene3D" id="3.30.450.20">
    <property type="entry name" value="PAS domain"/>
    <property type="match status" value="4"/>
</dbReference>
<dbReference type="Pfam" id="PF15915">
    <property type="entry name" value="BAT"/>
    <property type="match status" value="1"/>
</dbReference>
<dbReference type="InterPro" id="IPR013656">
    <property type="entry name" value="PAS_4"/>
</dbReference>
<dbReference type="Proteomes" id="UP000289691">
    <property type="component" value="Unassembled WGS sequence"/>
</dbReference>
<evidence type="ECO:0000256" key="3">
    <source>
        <dbReference type="SAM" id="Coils"/>
    </source>
</evidence>
<dbReference type="InterPro" id="IPR052155">
    <property type="entry name" value="Biofilm_reg_signaling"/>
</dbReference>
<dbReference type="InterPro" id="IPR029016">
    <property type="entry name" value="GAF-like_dom_sf"/>
</dbReference>
<keyword evidence="2" id="KW-0804">Transcription</keyword>
<dbReference type="NCBIfam" id="TIGR00229">
    <property type="entry name" value="sensory_box"/>
    <property type="match status" value="1"/>
</dbReference>
<feature type="domain" description="PAC" evidence="5">
    <location>
        <begin position="564"/>
        <end position="630"/>
    </location>
</feature>
<evidence type="ECO:0000313" key="7">
    <source>
        <dbReference type="Proteomes" id="UP000289691"/>
    </source>
</evidence>
<feature type="domain" description="PAC" evidence="5">
    <location>
        <begin position="338"/>
        <end position="390"/>
    </location>
</feature>
<accession>A0A498L661</accession>
<feature type="coiled-coil region" evidence="3">
    <location>
        <begin position="378"/>
        <end position="405"/>
    </location>
</feature>
<protein>
    <submittedName>
        <fullName evidence="6">PAS domain S-box protein</fullName>
    </submittedName>
</protein>
<feature type="domain" description="PAS" evidence="4">
    <location>
        <begin position="395"/>
        <end position="451"/>
    </location>
</feature>
<reference evidence="6 7" key="1">
    <citation type="submission" date="2019-01" db="EMBL/GenBank/DDBJ databases">
        <title>Halorientalis sp. F13-25 a new haloarchaeum isolated from hypersaline water.</title>
        <authorList>
            <person name="Ana D.-V."/>
            <person name="Cristina S.-P."/>
            <person name="Antonio V."/>
        </authorList>
    </citation>
    <scope>NUCLEOTIDE SEQUENCE [LARGE SCALE GENOMIC DNA]</scope>
    <source>
        <strain evidence="6 7">F13-25</strain>
    </source>
</reference>
<feature type="domain" description="PAS" evidence="4">
    <location>
        <begin position="138"/>
        <end position="184"/>
    </location>
</feature>
<gene>
    <name evidence="6" type="ORF">EAF64_06330</name>
</gene>
<sequence length="1202" mass="132713">MESGRTMADESAGASAPVSDRWGDSSLVGTLARTAGVACFRLDGDRRLRAVTDGLLDLTGHSRGGILGERVSALFDPADAARVEIGLRRLAASDEGIESVAVTATADGETTPCTLGLGRAEGGVVGVLQPRSDRGDADHAQFREMVDYVEDYAIFTLDTDGTVVSWNTSAERIKRYAAEEIIGERFDVFYTAEDQAAGVPGRNLAEAVGSGRAEDEGWRVRKDGSRFWANVVITPVRDDDGDLDGFVKITRDMTERREHARQLERERNLFERALDAAPVAILVVDADGDVIRTNIPEDVERTPLESPTGYDVYTVDGEPIPPEQRPSRTVFETGEPVYDRELRVELPEQGRLFLSVTAVPLTDSEGHVDRAVVTVEDVTRLKSQARQLERERDELRAELDDVFARISDGFYGLDSALRFSFVNERAAELLGIAEHEVLGNDIRSELDPTERFEAALQEALDEQTTVTIEDYYPPLDAWFENTIYPTESGLSVYFRDVTERKEREQALARSRRRYRTLVEQFPNGVVTLFDEELRFLLAGGEGFADYPFDAGDIEGERIDERVPTELADQVVPHYEAVFDGEERCFEVAFGDQTLQFHAVPVRDDDGQVVAGMGMSQDVTDQRRREQELETRVSQQAVVTELGQYALAAEDLDRLFEQAVTAISGTLEVDYCKLLELQSDGEMHLRAGVGWRDGLVGEATVGTDRDSQAGYTLLSEGPVVVEDLRTEQRFSGPELLTSHGVRSGVSVVVGTPERPWGVLGTHDTEPEQFSEQDVAFVQAVANILTTAIERVAHEEKLRRQREQLAALNNLNAVGRDIIRALLRQSTREEVEALVCERLADSDSYAFAWVGAVDETEDVVVTRAEAGVTDYLSDVTIRVDDSEAARGPTGRAFRTGQLQVCQNVQTDPDYAQWRERARAYGYRASAAVPISYENTVYGVLNVYTERANAFDTEERAVLGGLGDVMGHTINAIERQRLLMSDEVTEVEFRIRNLFETLGFEGEPTGTVTVAKTIPTGGDTYLAYGSADEAAQAWLDDLVDLVPHWQDLTYVGTVGDDRRFEVHLDDPPVLSLLGAHGGRVETARVTDGDYHMTVELPPDASVRAVVDGVQRIYPEAEMLVQRRTTLDSRDGGHRGLDLDAILTDRQLAAVEASYYAGFFEWPRESTGEEVADALGISPPTFHQHLRAAEGRILTALLGDDGATAD</sequence>
<keyword evidence="7" id="KW-1185">Reference proteome</keyword>
<evidence type="ECO:0000259" key="4">
    <source>
        <dbReference type="PROSITE" id="PS50112"/>
    </source>
</evidence>
<dbReference type="PANTHER" id="PTHR44757:SF2">
    <property type="entry name" value="BIOFILM ARCHITECTURE MAINTENANCE PROTEIN MBAA"/>
    <property type="match status" value="1"/>
</dbReference>
<dbReference type="InterPro" id="IPR007050">
    <property type="entry name" value="HTH_bacterioopsin"/>
</dbReference>
<evidence type="ECO:0000313" key="6">
    <source>
        <dbReference type="EMBL" id="RXK50175.1"/>
    </source>
</evidence>
<keyword evidence="1" id="KW-0805">Transcription regulation</keyword>
<dbReference type="InterPro" id="IPR035965">
    <property type="entry name" value="PAS-like_dom_sf"/>
</dbReference>
<dbReference type="PROSITE" id="PS50113">
    <property type="entry name" value="PAC"/>
    <property type="match status" value="3"/>
</dbReference>
<dbReference type="InterPro" id="IPR000700">
    <property type="entry name" value="PAS-assoc_C"/>
</dbReference>
<dbReference type="PROSITE" id="PS50112">
    <property type="entry name" value="PAS"/>
    <property type="match status" value="2"/>
</dbReference>
<name>A0A498L661_9EURY</name>
<proteinExistence type="predicted"/>
<dbReference type="Pfam" id="PF13185">
    <property type="entry name" value="GAF_2"/>
    <property type="match status" value="1"/>
</dbReference>
<dbReference type="Pfam" id="PF04967">
    <property type="entry name" value="HTH_10"/>
    <property type="match status" value="1"/>
</dbReference>
<dbReference type="CDD" id="cd00130">
    <property type="entry name" value="PAS"/>
    <property type="match status" value="2"/>
</dbReference>
<dbReference type="InterPro" id="IPR031803">
    <property type="entry name" value="BAT_GAF/HTH-assoc"/>
</dbReference>
<evidence type="ECO:0000256" key="1">
    <source>
        <dbReference type="ARBA" id="ARBA00023015"/>
    </source>
</evidence>
<evidence type="ECO:0000259" key="5">
    <source>
        <dbReference type="PROSITE" id="PS50113"/>
    </source>
</evidence>
<dbReference type="AlphaFoldDB" id="A0A498L661"/>
<dbReference type="InterPro" id="IPR001610">
    <property type="entry name" value="PAC"/>
</dbReference>
<dbReference type="PANTHER" id="PTHR44757">
    <property type="entry name" value="DIGUANYLATE CYCLASE DGCP"/>
    <property type="match status" value="1"/>
</dbReference>
<comment type="caution">
    <text evidence="6">The sequence shown here is derived from an EMBL/GenBank/DDBJ whole genome shotgun (WGS) entry which is preliminary data.</text>
</comment>
<dbReference type="Gene3D" id="3.30.450.40">
    <property type="match status" value="2"/>
</dbReference>
<dbReference type="Pfam" id="PF13426">
    <property type="entry name" value="PAS_9"/>
    <property type="match status" value="1"/>
</dbReference>
<organism evidence="6 7">
    <name type="scientific">Halorientalis pallida</name>
    <dbReference type="NCBI Taxonomy" id="2479928"/>
    <lineage>
        <taxon>Archaea</taxon>
        <taxon>Methanobacteriati</taxon>
        <taxon>Methanobacteriota</taxon>
        <taxon>Stenosarchaea group</taxon>
        <taxon>Halobacteria</taxon>
        <taxon>Halobacteriales</taxon>
        <taxon>Haloarculaceae</taxon>
        <taxon>Halorientalis</taxon>
    </lineage>
</organism>